<sequence length="469" mass="50831">MATNEETLLKEYYHSLSAQADEIAELKLNAAIRMGMARSRKVTLSLRARYVLGSVAVLAILLLFVFPWGSDALKPRSAALGSQVTAQDMKWFEAYSKVAGSDSTVTSALAAGLIKPVSGATAETDGYILTVEAVAADRMGILFFYKLENKNVKASDYSLSVTTVADIELGLGTYFSNNSKAVSGVTRGYQKVLWNRNYTKLPERMAVKLSVVGPVGGVVDGIQRFETNNEVYVPITIEQNAVARSGETVSINRTMEIAGQDVEIGDVYIAATGIYVETAYSPQNSVEIFGLNSPHIRLGGGNDYTALYSKGSINVEGKQYLVFPGSELSPGTMKLQIDGVVGLEKSAQELIVDTDKKQIIKGPDDRLRLAAGSNTHSLILEYQRPSNKSAANTANVILDQTFKDGAGKLHTATYNPAVPHIDTAHANEKVPPFQYAYKLGTAELPQPLTFKIISYPNLIKDKAELTLRK</sequence>
<keyword evidence="1" id="KW-0472">Membrane</keyword>
<dbReference type="HOGENOM" id="CLU_043943_0_0_9"/>
<dbReference type="OrthoDB" id="2666125at2"/>
<reference evidence="2" key="1">
    <citation type="submission" date="2014-08" db="EMBL/GenBank/DDBJ databases">
        <title>Comparative genomics of the Paenibacillus odorifer group.</title>
        <authorList>
            <person name="den Bakker H.C."/>
            <person name="Tsai Y.-C.Y.-C."/>
            <person name="Martin N."/>
            <person name="Korlach J."/>
            <person name="Wiedmann M."/>
        </authorList>
    </citation>
    <scope>NUCLEOTIDE SEQUENCE [LARGE SCALE GENOMIC DNA]</scope>
    <source>
        <strain evidence="2">DSM 13188</strain>
    </source>
</reference>
<gene>
    <name evidence="2" type="ORF">PBOR_15440</name>
</gene>
<dbReference type="Proteomes" id="UP000029518">
    <property type="component" value="Chromosome"/>
</dbReference>
<evidence type="ECO:0000256" key="1">
    <source>
        <dbReference type="SAM" id="Phobius"/>
    </source>
</evidence>
<feature type="transmembrane region" description="Helical" evidence="1">
    <location>
        <begin position="50"/>
        <end position="69"/>
    </location>
</feature>
<dbReference type="AlphaFoldDB" id="A0A089LDI6"/>
<keyword evidence="1" id="KW-1133">Transmembrane helix</keyword>
<accession>A0A089LDI6</accession>
<dbReference type="EMBL" id="CP009285">
    <property type="protein sequence ID" value="AIQ58165.1"/>
    <property type="molecule type" value="Genomic_DNA"/>
</dbReference>
<name>A0A089LDI6_PAEBO</name>
<organism evidence="2 3">
    <name type="scientific">Paenibacillus borealis</name>
    <dbReference type="NCBI Taxonomy" id="160799"/>
    <lineage>
        <taxon>Bacteria</taxon>
        <taxon>Bacillati</taxon>
        <taxon>Bacillota</taxon>
        <taxon>Bacilli</taxon>
        <taxon>Bacillales</taxon>
        <taxon>Paenibacillaceae</taxon>
        <taxon>Paenibacillus</taxon>
    </lineage>
</organism>
<evidence type="ECO:0000313" key="2">
    <source>
        <dbReference type="EMBL" id="AIQ58165.1"/>
    </source>
</evidence>
<keyword evidence="1" id="KW-0812">Transmembrane</keyword>
<evidence type="ECO:0008006" key="4">
    <source>
        <dbReference type="Google" id="ProtNLM"/>
    </source>
</evidence>
<keyword evidence="3" id="KW-1185">Reference proteome</keyword>
<protein>
    <recommendedName>
        <fullName evidence="4">DUF4179 domain-containing protein</fullName>
    </recommendedName>
</protein>
<dbReference type="KEGG" id="pbd:PBOR_15440"/>
<dbReference type="RefSeq" id="WP_042212825.1">
    <property type="nucleotide sequence ID" value="NZ_CP009285.1"/>
</dbReference>
<proteinExistence type="predicted"/>
<evidence type="ECO:0000313" key="3">
    <source>
        <dbReference type="Proteomes" id="UP000029518"/>
    </source>
</evidence>